<dbReference type="AlphaFoldDB" id="A0A0R3AN26"/>
<dbReference type="PATRIC" id="fig|1615673.3.peg.4171"/>
<sequence length="134" mass="15487">MDANERTNKDHAVEADWQSFTLTNGAGGHTGFLEIRWKREGDWLRVRTERYRITGNGSRNKANINFSTVVTTTHQQFSWRSPDDRRQDNVWHDWKNERDLPLKSGAHLVTFTAEFVFDTSGTDPRVEAKHTAAI</sequence>
<dbReference type="Proteomes" id="UP000050852">
    <property type="component" value="Unassembled WGS sequence"/>
</dbReference>
<gene>
    <name evidence="1" type="ORF">TX23_15465</name>
</gene>
<comment type="caution">
    <text evidence="1">The sequence shown here is derived from an EMBL/GenBank/DDBJ whole genome shotgun (WGS) entry which is preliminary data.</text>
</comment>
<protein>
    <submittedName>
        <fullName evidence="1">Uncharacterized protein</fullName>
    </submittedName>
</protein>
<evidence type="ECO:0000313" key="2">
    <source>
        <dbReference type="Proteomes" id="UP000050852"/>
    </source>
</evidence>
<proteinExistence type="predicted"/>
<evidence type="ECO:0000313" key="1">
    <source>
        <dbReference type="EMBL" id="KRP71665.1"/>
    </source>
</evidence>
<accession>A0A0R3AN26</accession>
<reference evidence="1 2" key="1">
    <citation type="submission" date="2015-02" db="EMBL/GenBank/DDBJ databases">
        <title>Two Pseudomonas sp. nov., isolated from raw milk.</title>
        <authorList>
            <person name="Wenning M."/>
            <person name="von Neubeck M."/>
            <person name="Huptas C."/>
            <person name="Scherer S."/>
        </authorList>
    </citation>
    <scope>NUCLEOTIDE SEQUENCE [LARGE SCALE GENOMIC DNA]</scope>
    <source>
        <strain evidence="1 2">DSM 29164</strain>
    </source>
</reference>
<organism evidence="1 2">
    <name type="scientific">Pseudomonas paralactis</name>
    <dbReference type="NCBI Taxonomy" id="1615673"/>
    <lineage>
        <taxon>Bacteria</taxon>
        <taxon>Pseudomonadati</taxon>
        <taxon>Pseudomonadota</taxon>
        <taxon>Gammaproteobacteria</taxon>
        <taxon>Pseudomonadales</taxon>
        <taxon>Pseudomonadaceae</taxon>
        <taxon>Pseudomonas</taxon>
    </lineage>
</organism>
<dbReference type="RefSeq" id="WP_057702928.1">
    <property type="nucleotide sequence ID" value="NZ_JYLN01000005.1"/>
</dbReference>
<dbReference type="OrthoDB" id="6856984at2"/>
<dbReference type="EMBL" id="JYLN01000005">
    <property type="protein sequence ID" value="KRP71665.1"/>
    <property type="molecule type" value="Genomic_DNA"/>
</dbReference>
<name>A0A0R3AN26_9PSED</name>